<dbReference type="Pfam" id="PF13180">
    <property type="entry name" value="PDZ_2"/>
    <property type="match status" value="1"/>
</dbReference>
<dbReference type="InterPro" id="IPR009003">
    <property type="entry name" value="Peptidase_S1_PA"/>
</dbReference>
<gene>
    <name evidence="3" type="primary">spoIVB</name>
    <name evidence="3" type="ORF">IAA48_04470</name>
</gene>
<comment type="caution">
    <text evidence="3">The sequence shown here is derived from an EMBL/GenBank/DDBJ whole genome shotgun (WGS) entry which is preliminary data.</text>
</comment>
<feature type="domain" description="Peptidase S55" evidence="2">
    <location>
        <begin position="174"/>
        <end position="397"/>
    </location>
</feature>
<evidence type="ECO:0000259" key="2">
    <source>
        <dbReference type="PROSITE" id="PS51494"/>
    </source>
</evidence>
<dbReference type="NCBIfam" id="TIGR02860">
    <property type="entry name" value="spore_IV_B"/>
    <property type="match status" value="1"/>
</dbReference>
<feature type="signal peptide" evidence="1">
    <location>
        <begin position="1"/>
        <end position="26"/>
    </location>
</feature>
<dbReference type="InterPro" id="IPR036034">
    <property type="entry name" value="PDZ_sf"/>
</dbReference>
<reference evidence="3" key="2">
    <citation type="submission" date="2021-04" db="EMBL/GenBank/DDBJ databases">
        <authorList>
            <person name="Gilroy R."/>
        </authorList>
    </citation>
    <scope>NUCLEOTIDE SEQUENCE</scope>
    <source>
        <strain evidence="3">421</strain>
    </source>
</reference>
<dbReference type="PROSITE" id="PS51494">
    <property type="entry name" value="SPOIVB"/>
    <property type="match status" value="1"/>
</dbReference>
<evidence type="ECO:0000313" key="3">
    <source>
        <dbReference type="EMBL" id="HIW85730.1"/>
    </source>
</evidence>
<dbReference type="SUPFAM" id="SSF50494">
    <property type="entry name" value="Trypsin-like serine proteases"/>
    <property type="match status" value="1"/>
</dbReference>
<dbReference type="EC" id="3.4.21.116" evidence="3"/>
<name>A0A9D1RE03_9FIRM</name>
<dbReference type="InterPro" id="IPR008763">
    <property type="entry name" value="Peptidase_S55"/>
</dbReference>
<evidence type="ECO:0000256" key="1">
    <source>
        <dbReference type="SAM" id="SignalP"/>
    </source>
</evidence>
<dbReference type="InterPro" id="IPR001478">
    <property type="entry name" value="PDZ"/>
</dbReference>
<sequence>MRKFIRILNGAAALAVAVIFSFVAYADAAYPDTFYVKDQSDTVIDNIFYLSYDREESVDFQSAESVGSENSSLTLLGIIPVKNETVKAAQEDVVLVSGESFGIKLYTDGVMVVGTKDVTADGKTVNPSRQAGIQVGDVIVSINGEKVYSSDRVSQILNDNNGETFQIRVNRNGKYRDFSLTPVYVASEGCYKAGMWVRDSTAGIGTVTFYNPSSGNMAALGHPITDVDTGDIIPILDGRAVETTVSSVTKSTASETGSISCEFSSSEIGVLNINTQQGIYGKYSNKVDLSQYCEYEVALPQEVERGFCQIITTVDENGPAVYSAEITRIYQNDEEKNMIIKITDEALIEKTGGIVQGMSGSPIIQNGKLVGAVTHVIVNNPLKGYGIFAQTMLERSE</sequence>
<dbReference type="Proteomes" id="UP000824205">
    <property type="component" value="Unassembled WGS sequence"/>
</dbReference>
<dbReference type="SUPFAM" id="SSF50156">
    <property type="entry name" value="PDZ domain-like"/>
    <property type="match status" value="1"/>
</dbReference>
<dbReference type="GO" id="GO:0016787">
    <property type="term" value="F:hydrolase activity"/>
    <property type="evidence" value="ECO:0007669"/>
    <property type="project" value="UniProtKB-KW"/>
</dbReference>
<protein>
    <submittedName>
        <fullName evidence="3">SpoIVB peptidase</fullName>
        <ecNumber evidence="3">3.4.21.116</ecNumber>
    </submittedName>
</protein>
<feature type="chain" id="PRO_5039388886" evidence="1">
    <location>
        <begin position="27"/>
        <end position="397"/>
    </location>
</feature>
<proteinExistence type="predicted"/>
<keyword evidence="1" id="KW-0732">Signal</keyword>
<dbReference type="Pfam" id="PF05580">
    <property type="entry name" value="Peptidase_S55"/>
    <property type="match status" value="1"/>
</dbReference>
<keyword evidence="3" id="KW-0378">Hydrolase</keyword>
<reference evidence="3" key="1">
    <citation type="journal article" date="2021" name="PeerJ">
        <title>Extensive microbial diversity within the chicken gut microbiome revealed by metagenomics and culture.</title>
        <authorList>
            <person name="Gilroy R."/>
            <person name="Ravi A."/>
            <person name="Getino M."/>
            <person name="Pursley I."/>
            <person name="Horton D.L."/>
            <person name="Alikhan N.F."/>
            <person name="Baker D."/>
            <person name="Gharbi K."/>
            <person name="Hall N."/>
            <person name="Watson M."/>
            <person name="Adriaenssens E.M."/>
            <person name="Foster-Nyarko E."/>
            <person name="Jarju S."/>
            <person name="Secka A."/>
            <person name="Antonio M."/>
            <person name="Oren A."/>
            <person name="Chaudhuri R.R."/>
            <person name="La Ragione R."/>
            <person name="Hildebrand F."/>
            <person name="Pallen M.J."/>
        </authorList>
    </citation>
    <scope>NUCLEOTIDE SEQUENCE</scope>
    <source>
        <strain evidence="3">421</strain>
    </source>
</reference>
<dbReference type="SMART" id="SM00228">
    <property type="entry name" value="PDZ"/>
    <property type="match status" value="1"/>
</dbReference>
<accession>A0A9D1RE03</accession>
<dbReference type="Gene3D" id="2.30.42.10">
    <property type="match status" value="1"/>
</dbReference>
<evidence type="ECO:0000313" key="4">
    <source>
        <dbReference type="Proteomes" id="UP000824205"/>
    </source>
</evidence>
<dbReference type="AlphaFoldDB" id="A0A9D1RE03"/>
<dbReference type="EMBL" id="DXGE01000019">
    <property type="protein sequence ID" value="HIW85730.1"/>
    <property type="molecule type" value="Genomic_DNA"/>
</dbReference>
<organism evidence="3 4">
    <name type="scientific">Candidatus Eubacterium faecipullorum</name>
    <dbReference type="NCBI Taxonomy" id="2838571"/>
    <lineage>
        <taxon>Bacteria</taxon>
        <taxon>Bacillati</taxon>
        <taxon>Bacillota</taxon>
        <taxon>Clostridia</taxon>
        <taxon>Eubacteriales</taxon>
        <taxon>Eubacteriaceae</taxon>
        <taxon>Eubacterium</taxon>
    </lineage>
</organism>
<dbReference type="InterPro" id="IPR014219">
    <property type="entry name" value="SpoIVB"/>
</dbReference>